<name>A0A2P2E2H3_9LEPT</name>
<dbReference type="Proteomes" id="UP000245133">
    <property type="component" value="Unassembled WGS sequence"/>
</dbReference>
<keyword evidence="2" id="KW-1185">Reference proteome</keyword>
<dbReference type="EMBL" id="BFBB01000008">
    <property type="protein sequence ID" value="GBF51103.1"/>
    <property type="molecule type" value="Genomic_DNA"/>
</dbReference>
<proteinExistence type="predicted"/>
<evidence type="ECO:0000313" key="1">
    <source>
        <dbReference type="EMBL" id="GBF51103.1"/>
    </source>
</evidence>
<sequence length="68" mass="8429">MKLLYIKTPVWGQKKLERQDKKLSDFFLKFFFEVNIVLEQKNKKRKKKKSETIVNYRLLCEKMRFKCP</sequence>
<gene>
    <name evidence="1" type="ORF">LPTSP4_26340</name>
</gene>
<reference evidence="1 2" key="1">
    <citation type="submission" date="2018-02" db="EMBL/GenBank/DDBJ databases">
        <title>Novel Leptospira species isolated from soil and water in Japan.</title>
        <authorList>
            <person name="Nakao R."/>
            <person name="Masuzawa T."/>
        </authorList>
    </citation>
    <scope>NUCLEOTIDE SEQUENCE [LARGE SCALE GENOMIC DNA]</scope>
    <source>
        <strain evidence="1 2">YH101</strain>
    </source>
</reference>
<comment type="caution">
    <text evidence="1">The sequence shown here is derived from an EMBL/GenBank/DDBJ whole genome shotgun (WGS) entry which is preliminary data.</text>
</comment>
<dbReference type="AlphaFoldDB" id="A0A2P2E2H3"/>
<protein>
    <submittedName>
        <fullName evidence="1">Uncharacterized protein</fullName>
    </submittedName>
</protein>
<evidence type="ECO:0000313" key="2">
    <source>
        <dbReference type="Proteomes" id="UP000245133"/>
    </source>
</evidence>
<organism evidence="1 2">
    <name type="scientific">Leptospira ryugenii</name>
    <dbReference type="NCBI Taxonomy" id="1917863"/>
    <lineage>
        <taxon>Bacteria</taxon>
        <taxon>Pseudomonadati</taxon>
        <taxon>Spirochaetota</taxon>
        <taxon>Spirochaetia</taxon>
        <taxon>Leptospirales</taxon>
        <taxon>Leptospiraceae</taxon>
        <taxon>Leptospira</taxon>
    </lineage>
</organism>
<accession>A0A2P2E2H3</accession>